<evidence type="ECO:0000256" key="5">
    <source>
        <dbReference type="ARBA" id="ARBA00022833"/>
    </source>
</evidence>
<dbReference type="InterPro" id="IPR016193">
    <property type="entry name" value="Cytidine_deaminase-like"/>
</dbReference>
<evidence type="ECO:0000259" key="6">
    <source>
        <dbReference type="PROSITE" id="PS51747"/>
    </source>
</evidence>
<dbReference type="PANTHER" id="PTHR11086:SF18">
    <property type="entry name" value="DEOXYCYTIDYLATE DEAMINASE"/>
    <property type="match status" value="1"/>
</dbReference>
<dbReference type="SUPFAM" id="SSF53927">
    <property type="entry name" value="Cytidine deaminase-like"/>
    <property type="match status" value="1"/>
</dbReference>
<dbReference type="Gene3D" id="3.40.50.300">
    <property type="entry name" value="P-loop containing nucleotide triphosphate hydrolases"/>
    <property type="match status" value="1"/>
</dbReference>
<evidence type="ECO:0000256" key="3">
    <source>
        <dbReference type="ARBA" id="ARBA00022723"/>
    </source>
</evidence>
<dbReference type="InterPro" id="IPR015517">
    <property type="entry name" value="dCMP_deaminase-rel"/>
</dbReference>
<dbReference type="InterPro" id="IPR016192">
    <property type="entry name" value="APOBEC/CMP_deaminase_Zn-bd"/>
</dbReference>
<keyword evidence="3" id="KW-0479">Metal-binding</keyword>
<comment type="cofactor">
    <cofactor evidence="1">
        <name>Zn(2+)</name>
        <dbReference type="ChEBI" id="CHEBI:29105"/>
    </cofactor>
</comment>
<dbReference type="CDD" id="cd01286">
    <property type="entry name" value="deoxycytidylate_deaminase"/>
    <property type="match status" value="1"/>
</dbReference>
<evidence type="ECO:0000256" key="2">
    <source>
        <dbReference type="ARBA" id="ARBA00006576"/>
    </source>
</evidence>
<dbReference type="NCBIfam" id="NF041025">
    <property type="entry name" value="antiphage_deaminase"/>
    <property type="match status" value="1"/>
</dbReference>
<protein>
    <submittedName>
        <fullName evidence="7">Deoxycytidylate deaminase-related protein</fullName>
    </submittedName>
</protein>
<dbReference type="RefSeq" id="WP_022611795.1">
    <property type="nucleotide sequence ID" value="NZ_LK391965.1"/>
</dbReference>
<sequence length="505" mass="57123">MVSKEFDENVLHEEHLNGSYSDSEIVIGLVGAVGTELTAIKQIIKERLETFNYTTEEVRISTDIISLFEVIPSTLNHYEKADALMSAGNTIRKKSGDNSILALAAASKISCIREDNSKGNDPEPLKRKAFIISSLKHPEEVQKLRTIYSRGFFLIGIHSSETRRRNFLMENKNMSEDEAKILIKRDADESDKHGQHTRDTYHLSDFFIDYGSNKDKAQYDIWRTLDLMFGKPFVTPTFDEFAMFMAFSSSLRSADLSRQVGAVMTKNKNIIATGANDIPQAGGGLYWPDYDSKGERIIDKEDGRDWKKGYDSNAREKKMIINEILETLPDDEHKEPLRKLLNSSRIKDITEYGRVVHAEMEAILACARSDISTKGAELYCTTFPCHNCAKHIVASGIKRVVYVEPYPKSKALDFHSDSITLELNNEESVRFEPFVGVGPRSFYDLFSTTQGAGYPIKRKDPNGEAVNWKKNDAVLRMQMLSTSYIERETAAASAVSDYRSKYNES</sequence>
<evidence type="ECO:0000256" key="4">
    <source>
        <dbReference type="ARBA" id="ARBA00022801"/>
    </source>
</evidence>
<dbReference type="GO" id="GO:0005737">
    <property type="term" value="C:cytoplasm"/>
    <property type="evidence" value="ECO:0007669"/>
    <property type="project" value="TreeGrafter"/>
</dbReference>
<dbReference type="InterPro" id="IPR002125">
    <property type="entry name" value="CMP_dCMP_dom"/>
</dbReference>
<feature type="domain" description="CMP/dCMP-type deaminase" evidence="6">
    <location>
        <begin position="237"/>
        <end position="432"/>
    </location>
</feature>
<organism evidence="7 8">
    <name type="scientific">Vibrio nigripulchritudo SOn1</name>
    <dbReference type="NCBI Taxonomy" id="1238450"/>
    <lineage>
        <taxon>Bacteria</taxon>
        <taxon>Pseudomonadati</taxon>
        <taxon>Pseudomonadota</taxon>
        <taxon>Gammaproteobacteria</taxon>
        <taxon>Vibrionales</taxon>
        <taxon>Vibrionaceae</taxon>
        <taxon>Vibrio</taxon>
    </lineage>
</organism>
<gene>
    <name evidence="7" type="ORF">VIBNISOn1_1890002</name>
</gene>
<dbReference type="GO" id="GO:0004132">
    <property type="term" value="F:dCMP deaminase activity"/>
    <property type="evidence" value="ECO:0007669"/>
    <property type="project" value="TreeGrafter"/>
</dbReference>
<dbReference type="Gene3D" id="3.40.140.10">
    <property type="entry name" value="Cytidine Deaminase, domain 2"/>
    <property type="match status" value="1"/>
</dbReference>
<dbReference type="Pfam" id="PF00383">
    <property type="entry name" value="dCMP_cyt_deam_1"/>
    <property type="match status" value="1"/>
</dbReference>
<keyword evidence="5" id="KW-0862">Zinc</keyword>
<evidence type="ECO:0000313" key="8">
    <source>
        <dbReference type="Proteomes" id="UP000018211"/>
    </source>
</evidence>
<dbReference type="GO" id="GO:0008270">
    <property type="term" value="F:zinc ion binding"/>
    <property type="evidence" value="ECO:0007669"/>
    <property type="project" value="InterPro"/>
</dbReference>
<evidence type="ECO:0000313" key="7">
    <source>
        <dbReference type="EMBL" id="CCO46754.1"/>
    </source>
</evidence>
<dbReference type="PANTHER" id="PTHR11086">
    <property type="entry name" value="DEOXYCYTIDYLATE DEAMINASE-RELATED"/>
    <property type="match status" value="1"/>
</dbReference>
<comment type="caution">
    <text evidence="7">The sequence shown here is derived from an EMBL/GenBank/DDBJ whole genome shotgun (WGS) entry which is preliminary data.</text>
</comment>
<keyword evidence="4" id="KW-0378">Hydrolase</keyword>
<dbReference type="Proteomes" id="UP000018211">
    <property type="component" value="Unassembled WGS sequence"/>
</dbReference>
<dbReference type="PROSITE" id="PS00903">
    <property type="entry name" value="CYT_DCMP_DEAMINASES_1"/>
    <property type="match status" value="1"/>
</dbReference>
<evidence type="ECO:0000256" key="1">
    <source>
        <dbReference type="ARBA" id="ARBA00001947"/>
    </source>
</evidence>
<dbReference type="InterPro" id="IPR027417">
    <property type="entry name" value="P-loop_NTPase"/>
</dbReference>
<dbReference type="InterPro" id="IPR035105">
    <property type="entry name" value="Deoxycytidylate_deaminase_dom"/>
</dbReference>
<dbReference type="PROSITE" id="PS51747">
    <property type="entry name" value="CYT_DCMP_DEAMINASES_2"/>
    <property type="match status" value="1"/>
</dbReference>
<dbReference type="EMBL" id="CAOF01000100">
    <property type="protein sequence ID" value="CCO46754.1"/>
    <property type="molecule type" value="Genomic_DNA"/>
</dbReference>
<proteinExistence type="inferred from homology"/>
<reference evidence="7 8" key="1">
    <citation type="journal article" date="2013" name="ISME J.">
        <title>Comparative genomics of pathogenic lineages of Vibrio nigripulchritudo identifies virulence-associated traits.</title>
        <authorList>
            <person name="Goudenege D."/>
            <person name="Labreuche Y."/>
            <person name="Krin E."/>
            <person name="Ansquer D."/>
            <person name="Mangenot S."/>
            <person name="Calteau A."/>
            <person name="Medigue C."/>
            <person name="Mazel D."/>
            <person name="Polz M.F."/>
            <person name="Le Roux F."/>
        </authorList>
    </citation>
    <scope>NUCLEOTIDE SEQUENCE [LARGE SCALE GENOMIC DNA]</scope>
    <source>
        <strain evidence="7 8">SOn1</strain>
    </source>
</reference>
<name>A0AAV2VQR7_9VIBR</name>
<dbReference type="AlphaFoldDB" id="A0AAV2VQR7"/>
<accession>A0AAV2VQR7</accession>
<comment type="similarity">
    <text evidence="2">Belongs to the cytidine and deoxycytidylate deaminase family.</text>
</comment>